<gene>
    <name evidence="2" type="ORF">BV510_30465</name>
    <name evidence="3" type="ORF">CRI78_04800</name>
</gene>
<keyword evidence="5" id="KW-1185">Reference proteome</keyword>
<dbReference type="OrthoDB" id="118855at2"/>
<evidence type="ECO:0000313" key="5">
    <source>
        <dbReference type="Proteomes" id="UP000220340"/>
    </source>
</evidence>
<dbReference type="RefSeq" id="WP_073858203.1">
    <property type="nucleotide sequence ID" value="NZ_BAAATC010000019.1"/>
</dbReference>
<dbReference type="AlphaFoldDB" id="A0A1Q4H906"/>
<dbReference type="Proteomes" id="UP000191039">
    <property type="component" value="Unassembled WGS sequence"/>
</dbReference>
<evidence type="ECO:0000313" key="4">
    <source>
        <dbReference type="Proteomes" id="UP000191039"/>
    </source>
</evidence>
<reference evidence="3 5" key="2">
    <citation type="submission" date="2017-10" db="EMBL/GenBank/DDBJ databases">
        <title>The new phylogeny of genus Mycobacterium.</title>
        <authorList>
            <person name="Tortoli E."/>
            <person name="Trovato A."/>
            <person name="Cirillo D.M."/>
        </authorList>
    </citation>
    <scope>NUCLEOTIDE SEQUENCE [LARGE SCALE GENOMIC DNA]</scope>
    <source>
        <strain evidence="3 5">IP141170001</strain>
    </source>
</reference>
<accession>A0A1Q4H906</accession>
<dbReference type="InterPro" id="IPR014347">
    <property type="entry name" value="Tautomerase/MIF_sf"/>
</dbReference>
<dbReference type="EMBL" id="PDCR01000005">
    <property type="protein sequence ID" value="PEG55586.1"/>
    <property type="molecule type" value="Genomic_DNA"/>
</dbReference>
<evidence type="ECO:0000313" key="2">
    <source>
        <dbReference type="EMBL" id="OPE44745.1"/>
    </source>
</evidence>
<reference evidence="2 4" key="1">
    <citation type="submission" date="2016-09" db="EMBL/GenBank/DDBJ databases">
        <title>genome sequences of unsequenced Mycobacteria.</title>
        <authorList>
            <person name="Greninger A.L."/>
            <person name="Jerome K.R."/>
            <person name="Mcnair B."/>
            <person name="Wallis C."/>
            <person name="Fang F."/>
        </authorList>
    </citation>
    <scope>NUCLEOTIDE SEQUENCE [LARGE SCALE GENOMIC DNA]</scope>
    <source>
        <strain evidence="2 4">BM1</strain>
    </source>
</reference>
<evidence type="ECO:0000259" key="1">
    <source>
        <dbReference type="Pfam" id="PF14832"/>
    </source>
</evidence>
<dbReference type="Pfam" id="PF14832">
    <property type="entry name" value="Tautomerase_3"/>
    <property type="match status" value="1"/>
</dbReference>
<sequence length="142" mass="16035">MPLYEVETPSGKLNGSTKVEIANEITSIHRRFTGAPEAFVNVVFREYGDGDCFVARKPASRSFLLGRIRHGRPLEVRQGMLRELKDMWVRITGQSEVDLLVSLSEVDPAMALEAGFFMPEPGQEKEWFEEHRDRLAQLGVTG</sequence>
<dbReference type="STRING" id="1801.BRW64_20085"/>
<dbReference type="Gene3D" id="3.30.429.10">
    <property type="entry name" value="Macrophage Migration Inhibitory Factor"/>
    <property type="match status" value="1"/>
</dbReference>
<feature type="domain" description="Tautomerase cis-CaaD-like" evidence="1">
    <location>
        <begin position="1"/>
        <end position="131"/>
    </location>
</feature>
<dbReference type="Proteomes" id="UP000220340">
    <property type="component" value="Unassembled WGS sequence"/>
</dbReference>
<protein>
    <submittedName>
        <fullName evidence="3">Cis-3-chloroacrylic acid dehalogenase</fullName>
    </submittedName>
</protein>
<comment type="caution">
    <text evidence="3">The sequence shown here is derived from an EMBL/GenBank/DDBJ whole genome shotgun (WGS) entry which is preliminary data.</text>
</comment>
<dbReference type="EMBL" id="MIJD01000654">
    <property type="protein sequence ID" value="OPE44745.1"/>
    <property type="molecule type" value="Genomic_DNA"/>
</dbReference>
<dbReference type="InterPro" id="IPR028116">
    <property type="entry name" value="Cis-CaaD-like"/>
</dbReference>
<name>A0A1Q4H906_9MYCO</name>
<evidence type="ECO:0000313" key="3">
    <source>
        <dbReference type="EMBL" id="PEG55586.1"/>
    </source>
</evidence>
<organism evidence="3 5">
    <name type="scientific">Mycolicibacterium diernhoferi</name>
    <dbReference type="NCBI Taxonomy" id="1801"/>
    <lineage>
        <taxon>Bacteria</taxon>
        <taxon>Bacillati</taxon>
        <taxon>Actinomycetota</taxon>
        <taxon>Actinomycetes</taxon>
        <taxon>Mycobacteriales</taxon>
        <taxon>Mycobacteriaceae</taxon>
        <taxon>Mycolicibacterium</taxon>
    </lineage>
</organism>
<proteinExistence type="predicted"/>
<dbReference type="SUPFAM" id="SSF55331">
    <property type="entry name" value="Tautomerase/MIF"/>
    <property type="match status" value="1"/>
</dbReference>